<dbReference type="InterPro" id="IPR000719">
    <property type="entry name" value="Prot_kinase_dom"/>
</dbReference>
<dbReference type="PROSITE" id="PS00479">
    <property type="entry name" value="ZF_DAG_PE_1"/>
    <property type="match status" value="1"/>
</dbReference>
<keyword evidence="12" id="KW-0862">Zinc</keyword>
<dbReference type="InterPro" id="IPR002219">
    <property type="entry name" value="PKC_DAG/PE"/>
</dbReference>
<feature type="region of interest" description="Disordered" evidence="19">
    <location>
        <begin position="63"/>
        <end position="83"/>
    </location>
</feature>
<dbReference type="InterPro" id="IPR011993">
    <property type="entry name" value="PH-like_dom_sf"/>
</dbReference>
<organism evidence="24 25">
    <name type="scientific">Varroa destructor</name>
    <name type="common">Honeybee mite</name>
    <dbReference type="NCBI Taxonomy" id="109461"/>
    <lineage>
        <taxon>Eukaryota</taxon>
        <taxon>Metazoa</taxon>
        <taxon>Ecdysozoa</taxon>
        <taxon>Arthropoda</taxon>
        <taxon>Chelicerata</taxon>
        <taxon>Arachnida</taxon>
        <taxon>Acari</taxon>
        <taxon>Parasitiformes</taxon>
        <taxon>Mesostigmata</taxon>
        <taxon>Gamasina</taxon>
        <taxon>Dermanyssoidea</taxon>
        <taxon>Varroidae</taxon>
        <taxon>Varroa</taxon>
    </lineage>
</organism>
<dbReference type="OrthoDB" id="6489876at2759"/>
<feature type="coiled-coil region" evidence="18">
    <location>
        <begin position="774"/>
        <end position="808"/>
    </location>
</feature>
<comment type="cofactor">
    <cofactor evidence="1">
        <name>Mg(2+)</name>
        <dbReference type="ChEBI" id="CHEBI:18420"/>
    </cofactor>
</comment>
<comment type="catalytic activity">
    <reaction evidence="15">
        <text>L-threonyl-[protein] + ATP = O-phospho-L-threonyl-[protein] + ADP + H(+)</text>
        <dbReference type="Rhea" id="RHEA:46608"/>
        <dbReference type="Rhea" id="RHEA-COMP:11060"/>
        <dbReference type="Rhea" id="RHEA-COMP:11605"/>
        <dbReference type="ChEBI" id="CHEBI:15378"/>
        <dbReference type="ChEBI" id="CHEBI:30013"/>
        <dbReference type="ChEBI" id="CHEBI:30616"/>
        <dbReference type="ChEBI" id="CHEBI:61977"/>
        <dbReference type="ChEBI" id="CHEBI:456216"/>
        <dbReference type="EC" id="2.7.11.1"/>
    </reaction>
</comment>
<dbReference type="InterPro" id="IPR037708">
    <property type="entry name" value="CRIK_dom"/>
</dbReference>
<evidence type="ECO:0000256" key="9">
    <source>
        <dbReference type="ARBA" id="ARBA00022741"/>
    </source>
</evidence>
<dbReference type="RefSeq" id="XP_022665488.1">
    <property type="nucleotide sequence ID" value="XM_022809753.1"/>
</dbReference>
<evidence type="ECO:0000256" key="14">
    <source>
        <dbReference type="ARBA" id="ARBA00023054"/>
    </source>
</evidence>
<dbReference type="FunCoup" id="A0A7M7KE77">
    <property type="interactions" value="60"/>
</dbReference>
<dbReference type="SMART" id="SM00133">
    <property type="entry name" value="S_TK_X"/>
    <property type="match status" value="1"/>
</dbReference>
<feature type="domain" description="Phorbol-ester/DAG-type" evidence="21">
    <location>
        <begin position="1538"/>
        <end position="1587"/>
    </location>
</feature>
<dbReference type="SMART" id="SM00220">
    <property type="entry name" value="S_TKc"/>
    <property type="match status" value="1"/>
</dbReference>
<dbReference type="InParanoid" id="A0A7M7KE77"/>
<evidence type="ECO:0000256" key="8">
    <source>
        <dbReference type="ARBA" id="ARBA00022723"/>
    </source>
</evidence>
<keyword evidence="14 18" id="KW-0175">Coiled coil</keyword>
<evidence type="ECO:0000256" key="5">
    <source>
        <dbReference type="ARBA" id="ARBA00022527"/>
    </source>
</evidence>
<name>A0A7M7KE77_VARDE</name>
<feature type="coiled-coil region" evidence="18">
    <location>
        <begin position="511"/>
        <end position="587"/>
    </location>
</feature>
<evidence type="ECO:0000256" key="11">
    <source>
        <dbReference type="ARBA" id="ARBA00022777"/>
    </source>
</evidence>
<dbReference type="GO" id="GO:0008270">
    <property type="term" value="F:zinc ion binding"/>
    <property type="evidence" value="ECO:0007669"/>
    <property type="project" value="UniProtKB-KW"/>
</dbReference>
<keyword evidence="7" id="KW-0808">Transferase</keyword>
<evidence type="ECO:0000256" key="16">
    <source>
        <dbReference type="ARBA" id="ARBA00048679"/>
    </source>
</evidence>
<accession>A0A7M7KE77</accession>
<feature type="domain" description="AGC-kinase C-terminal" evidence="23">
    <location>
        <begin position="409"/>
        <end position="482"/>
    </location>
</feature>
<dbReference type="InterPro" id="IPR008271">
    <property type="entry name" value="Ser/Thr_kinase_AS"/>
</dbReference>
<dbReference type="PROSITE" id="PS00107">
    <property type="entry name" value="PROTEIN_KINASE_ATP"/>
    <property type="match status" value="1"/>
</dbReference>
<keyword evidence="5" id="KW-0723">Serine/threonine-protein kinase</keyword>
<evidence type="ECO:0000256" key="1">
    <source>
        <dbReference type="ARBA" id="ARBA00001946"/>
    </source>
</evidence>
<dbReference type="FunFam" id="3.30.200.20:FF:000017">
    <property type="entry name" value="Non-specific serine/threonine protein kinase"/>
    <property type="match status" value="1"/>
</dbReference>
<dbReference type="GO" id="GO:0031032">
    <property type="term" value="P:actomyosin structure organization"/>
    <property type="evidence" value="ECO:0007669"/>
    <property type="project" value="TreeGrafter"/>
</dbReference>
<evidence type="ECO:0000256" key="3">
    <source>
        <dbReference type="ARBA" id="ARBA00012513"/>
    </source>
</evidence>
<keyword evidence="4" id="KW-0963">Cytoplasm</keyword>
<evidence type="ECO:0000256" key="12">
    <source>
        <dbReference type="ARBA" id="ARBA00022833"/>
    </source>
</evidence>
<dbReference type="GO" id="GO:0004674">
    <property type="term" value="F:protein serine/threonine kinase activity"/>
    <property type="evidence" value="ECO:0007669"/>
    <property type="project" value="UniProtKB-KW"/>
</dbReference>
<dbReference type="CDD" id="cd05601">
    <property type="entry name" value="STKc_CRIK"/>
    <property type="match status" value="1"/>
</dbReference>
<comment type="subcellular location">
    <subcellularLocation>
        <location evidence="2">Cytoplasm</location>
    </subcellularLocation>
</comment>
<dbReference type="Proteomes" id="UP000594260">
    <property type="component" value="Unplaced"/>
</dbReference>
<evidence type="ECO:0000256" key="18">
    <source>
        <dbReference type="SAM" id="Coils"/>
    </source>
</evidence>
<dbReference type="InterPro" id="IPR046349">
    <property type="entry name" value="C1-like_sf"/>
</dbReference>
<evidence type="ECO:0000256" key="19">
    <source>
        <dbReference type="SAM" id="MobiDB-lite"/>
    </source>
</evidence>
<reference evidence="24" key="1">
    <citation type="submission" date="2021-01" db="UniProtKB">
        <authorList>
            <consortium name="EnsemblMetazoa"/>
        </authorList>
    </citation>
    <scope>IDENTIFICATION</scope>
</reference>
<comment type="catalytic activity">
    <reaction evidence="16">
        <text>L-seryl-[protein] + ATP = O-phospho-L-seryl-[protein] + ADP + H(+)</text>
        <dbReference type="Rhea" id="RHEA:17989"/>
        <dbReference type="Rhea" id="RHEA-COMP:9863"/>
        <dbReference type="Rhea" id="RHEA-COMP:11604"/>
        <dbReference type="ChEBI" id="CHEBI:15378"/>
        <dbReference type="ChEBI" id="CHEBI:29999"/>
        <dbReference type="ChEBI" id="CHEBI:30616"/>
        <dbReference type="ChEBI" id="CHEBI:83421"/>
        <dbReference type="ChEBI" id="CHEBI:456216"/>
        <dbReference type="EC" id="2.7.11.1"/>
    </reaction>
</comment>
<evidence type="ECO:0000313" key="25">
    <source>
        <dbReference type="Proteomes" id="UP000594260"/>
    </source>
</evidence>
<dbReference type="Pfam" id="PF00780">
    <property type="entry name" value="CNH"/>
    <property type="match status" value="1"/>
</dbReference>
<evidence type="ECO:0000259" key="21">
    <source>
        <dbReference type="PROSITE" id="PS50081"/>
    </source>
</evidence>
<dbReference type="RefSeq" id="XP_022665487.1">
    <property type="nucleotide sequence ID" value="XM_022809752.1"/>
</dbReference>
<dbReference type="SUPFAM" id="SSF56112">
    <property type="entry name" value="Protein kinase-like (PK-like)"/>
    <property type="match status" value="1"/>
</dbReference>
<dbReference type="Gene3D" id="3.30.200.20">
    <property type="entry name" value="Phosphorylase Kinase, domain 1"/>
    <property type="match status" value="1"/>
</dbReference>
<dbReference type="GO" id="GO:0005856">
    <property type="term" value="C:cytoskeleton"/>
    <property type="evidence" value="ECO:0007669"/>
    <property type="project" value="TreeGrafter"/>
</dbReference>
<dbReference type="Gene3D" id="2.30.29.30">
    <property type="entry name" value="Pleckstrin-homology domain (PH domain)/Phosphotyrosine-binding domain (PTB)"/>
    <property type="match status" value="1"/>
</dbReference>
<evidence type="ECO:0000259" key="22">
    <source>
        <dbReference type="PROSITE" id="PS50219"/>
    </source>
</evidence>
<dbReference type="PROSITE" id="PS00108">
    <property type="entry name" value="PROTEIN_KINASE_ST"/>
    <property type="match status" value="1"/>
</dbReference>
<keyword evidence="10" id="KW-0863">Zinc-finger</keyword>
<feature type="coiled-coil region" evidence="18">
    <location>
        <begin position="686"/>
        <end position="748"/>
    </location>
</feature>
<feature type="region of interest" description="Disordered" evidence="19">
    <location>
        <begin position="851"/>
        <end position="878"/>
    </location>
</feature>
<feature type="domain" description="CNH" evidence="22">
    <location>
        <begin position="1760"/>
        <end position="2085"/>
    </location>
</feature>
<feature type="region of interest" description="Disordered" evidence="19">
    <location>
        <begin position="1"/>
        <end position="36"/>
    </location>
</feature>
<sequence length="2146" mass="240841">MASEAMHSGEPSDPGPGGSAGSAGTPHSPPAISYSPSKREPIAVRSARINHCVLGVNSSLRSQQSLMPTNTPSSVTPEGPDNATQAKNLINRDSLLDALFVLYEELNNDSMRKDRNVLQFLEKFRGPMMDLRALRVSISDFEVKKIIGRGHFGEVKVVKEKATGEVFAMKTLRKCDTLSQQAVAFYEEERDIMADAQDTKWITQLHYAFQDTDNLYLVMEFLPGGDLLSLLDRNDNILSEEHAKFYLAELVQAIHTLHSMGYVHRDIKPDNILIDRSGHIKLADFGSAARLSSKKDVTSKMPVGTPDYIAPEVLQAMNERGPSKGQTYGTCCDWWSLGIVAYEMLYGQTPFSDERVMKTYSNIMNFKKTLVFPAEFVVSPQAIALITALLEQADKRLDYKGLIEHKFFEGTFWTNIRQLVPPFVPQLTGLDDTSNFDDFEDDSRASNQRAYLRSLAKKTFETANLPFVGFTHTTQAGQHSMHDSSLVAPVGHQAALAAATGTLSRKDESRRKELQEKLALAQAMENQLRDANEGLKTRLKESEARTAKFESELGTLERQIIEKDAKLKKLEEQCQHETALRKRSEQKAVEIVKGYQRQYKRSDELIKWSLTAPDSPLSERNQSRLLHELPQQILSQQEIIEQLTSELQKTRTIARDYKDKFHSIVSDSEKCVERLQEIQSGNLAYVEGLKKDLSEAVNQRRVVENNLANAKQLCEEYVGRLKELQDSNRELKIKVKTLEVRVSELETELRSSVVNDGTSQLENGEDLCETHSASQQLVIECGQLRAKLQKAQETNARLEMQVVELTCQVVQLQDPRPTEELDEKKLQQPCSTCSSLELQLAAFKRQLEEQRQSAVSTSEQSKGDEKMTAGGERDDVEPRRSVRFSDLADYTINLDNATEDPCALDANRNSVSAVVLTDDEKKQRLSMVSSRASTNNSFHTVASCICNCVEENKLLRQQLSQAKEDQEINKRRWLDTSVDLRKRNEELKELQLDLRIATREAKALKGAADQSEQLRQQVEELRCLLDERVRAEETLKTQLNEAREAATVAADSAAQDALAADSERARLEERLRVLTDTTSTQNDLKEQLATVSDQIGQLTLRCKMLEKDAEMANRRKEDALKQLEQTRKSLKQEQMQNENWKREFSSLGDLMNGLNDEAEQNKTEIVSLRDQVSKLRREKASLEPLPELVESLRAEMAERESVSMDMRDSLQGALRESEEAHRREAAQREQLAQQLTLVQAELKVKARSINSLEDEIVTLKRETTKYITTINNLNRNMVQLNEQLEDVNIRVQDQDECHRSLLAEMDRKTMEHQLVVVRITGQLQQYAKVVDLLKEQLEKASAKKTGGLFGFVGKNREDKAGSGKDGNVGSNQQQSKIRKLQHDLDESRQEVMMLRERLTIEEEKNKAYRARRGTRDNNTNSFQESASFGSTVSGSGSAGSSVLAPFPQSHGLDSASSSLSDCSQNDTNTNSGPHGGHSGSPSSSNSVNLCSPNQLRAAEELAKSPMSNQALMMAAVPTGTVSRATEGVPTNRVSHNIPHKFSHSLAYTNRKCDLCSRSLTVGTKVAVCQECEHSFHVTCSQKAPPVCGLPRELLREYEVVKAVRFAGDVKNASFNPEHPEGYVKIPKNGCPKLGWEKAYLVLDDGVLYIFDKSFIPGGDQIEAIDNKTYSRYNLVGDGQTHMYLDRDVLRSELREGVNTELVLKLVVRSRDQEPRRPLYMLFQGVADKRLWHDVIQNTIERFSKGSKSITRRIADLADNYGPMYCIWEVDSDGDLLLAGGADGLMVVDGRARTLRRAVAGVPPVFQIHLVEIFNIAVMIVDSRKRGLVWCRVSDLRDWMHCEGDVDLPPVNLLRVRAGLATAACRQDAKGHHDSRVGTNRHSAVGKTSNSLAQHGSIENCSVFKVSKDGCVLVVSTTEALVVLRYQTETLQYDVERRLETENLCSSIQITPSNVLFSSDKIYALNLRNHQVREFLDVTDESLALFANFKGPYYILEVEPHTEYVIACKEMGFFVNAAGRRSRPGDISINGSILSLEICQRSLFLCDDDHIQVCMVTPAGQHNDLRLVETLHARGIRLLGRARAGDAIYVSWTWKNIRCISKIFAFPVDNSSSSSDLSAGASAEFSFTSSLEENLERYDCDNLQDNL</sequence>
<feature type="coiled-coil region" evidence="18">
    <location>
        <begin position="1214"/>
        <end position="1290"/>
    </location>
</feature>
<evidence type="ECO:0000256" key="15">
    <source>
        <dbReference type="ARBA" id="ARBA00047899"/>
    </source>
</evidence>
<dbReference type="KEGG" id="vde:111252240"/>
<evidence type="ECO:0000256" key="13">
    <source>
        <dbReference type="ARBA" id="ARBA00022840"/>
    </source>
</evidence>
<keyword evidence="25" id="KW-1185">Reference proteome</keyword>
<dbReference type="EC" id="2.7.11.1" evidence="3"/>
<feature type="compositionally biased region" description="Low complexity" evidence="19">
    <location>
        <begin position="1425"/>
        <end position="1442"/>
    </location>
</feature>
<dbReference type="InterPro" id="IPR001180">
    <property type="entry name" value="CNH_dom"/>
</dbReference>
<feature type="domain" description="Protein kinase" evidence="20">
    <location>
        <begin position="141"/>
        <end position="408"/>
    </location>
</feature>
<keyword evidence="9 17" id="KW-0547">Nucleotide-binding</keyword>
<dbReference type="Gene3D" id="1.10.510.10">
    <property type="entry name" value="Transferase(Phosphotransferase) domain 1"/>
    <property type="match status" value="1"/>
</dbReference>
<proteinExistence type="predicted"/>
<feature type="region of interest" description="Disordered" evidence="19">
    <location>
        <begin position="1407"/>
        <end position="1490"/>
    </location>
</feature>
<evidence type="ECO:0000256" key="6">
    <source>
        <dbReference type="ARBA" id="ARBA00022553"/>
    </source>
</evidence>
<dbReference type="InterPro" id="IPR050839">
    <property type="entry name" value="Rho-assoc_Ser/Thr_Kinase"/>
</dbReference>
<evidence type="ECO:0000259" key="20">
    <source>
        <dbReference type="PROSITE" id="PS50011"/>
    </source>
</evidence>
<evidence type="ECO:0000256" key="2">
    <source>
        <dbReference type="ARBA" id="ARBA00004496"/>
    </source>
</evidence>
<feature type="coiled-coil region" evidence="18">
    <location>
        <begin position="980"/>
        <end position="1070"/>
    </location>
</feature>
<dbReference type="PANTHER" id="PTHR22988">
    <property type="entry name" value="MYOTONIC DYSTROPHY S/T KINASE-RELATED"/>
    <property type="match status" value="1"/>
</dbReference>
<dbReference type="PROSITE" id="PS51285">
    <property type="entry name" value="AGC_KINASE_CTER"/>
    <property type="match status" value="1"/>
</dbReference>
<keyword evidence="8" id="KW-0479">Metal-binding</keyword>
<evidence type="ECO:0000256" key="7">
    <source>
        <dbReference type="ARBA" id="ARBA00022679"/>
    </source>
</evidence>
<feature type="coiled-coil region" evidence="18">
    <location>
        <begin position="1095"/>
        <end position="1178"/>
    </location>
</feature>
<feature type="region of interest" description="Disordered" evidence="19">
    <location>
        <begin position="1351"/>
        <end position="1386"/>
    </location>
</feature>
<dbReference type="SMART" id="SM00036">
    <property type="entry name" value="CNH"/>
    <property type="match status" value="1"/>
</dbReference>
<protein>
    <recommendedName>
        <fullName evidence="3">non-specific serine/threonine protein kinase</fullName>
        <ecNumber evidence="3">2.7.11.1</ecNumber>
    </recommendedName>
</protein>
<feature type="compositionally biased region" description="Low complexity" evidence="19">
    <location>
        <begin position="1449"/>
        <end position="1463"/>
    </location>
</feature>
<dbReference type="InterPro" id="IPR011009">
    <property type="entry name" value="Kinase-like_dom_sf"/>
</dbReference>
<keyword evidence="13 17" id="KW-0067">ATP-binding</keyword>
<dbReference type="PROSITE" id="PS50011">
    <property type="entry name" value="PROTEIN_KINASE_DOM"/>
    <property type="match status" value="1"/>
</dbReference>
<evidence type="ECO:0000313" key="24">
    <source>
        <dbReference type="EnsemblMetazoa" id="XP_022665488"/>
    </source>
</evidence>
<dbReference type="PANTHER" id="PTHR22988:SF71">
    <property type="entry name" value="CITRON RHO-INTERACTING KINASE"/>
    <property type="match status" value="1"/>
</dbReference>
<dbReference type="GO" id="GO:0005737">
    <property type="term" value="C:cytoplasm"/>
    <property type="evidence" value="ECO:0007669"/>
    <property type="project" value="UniProtKB-SubCell"/>
</dbReference>
<evidence type="ECO:0000259" key="23">
    <source>
        <dbReference type="PROSITE" id="PS51285"/>
    </source>
</evidence>
<dbReference type="SUPFAM" id="SSF57889">
    <property type="entry name" value="Cysteine-rich domain"/>
    <property type="match status" value="1"/>
</dbReference>
<evidence type="ECO:0000256" key="17">
    <source>
        <dbReference type="PROSITE-ProRule" id="PRU10141"/>
    </source>
</evidence>
<dbReference type="PROSITE" id="PS50081">
    <property type="entry name" value="ZF_DAG_PE_2"/>
    <property type="match status" value="1"/>
</dbReference>
<dbReference type="Gene3D" id="3.30.60.20">
    <property type="match status" value="1"/>
</dbReference>
<dbReference type="GeneID" id="111252240"/>
<keyword evidence="11" id="KW-0418">Kinase</keyword>
<dbReference type="InterPro" id="IPR000961">
    <property type="entry name" value="AGC-kinase_C"/>
</dbReference>
<dbReference type="InterPro" id="IPR017441">
    <property type="entry name" value="Protein_kinase_ATP_BS"/>
</dbReference>
<dbReference type="CDD" id="cd20821">
    <property type="entry name" value="C1_MgcRacGAP"/>
    <property type="match status" value="1"/>
</dbReference>
<evidence type="ECO:0000256" key="10">
    <source>
        <dbReference type="ARBA" id="ARBA00022771"/>
    </source>
</evidence>
<dbReference type="EnsemblMetazoa" id="XM_022809753">
    <property type="protein sequence ID" value="XP_022665488"/>
    <property type="gene ID" value="LOC111252240"/>
</dbReference>
<dbReference type="OMA" id="GMAPINR"/>
<feature type="binding site" evidence="17">
    <location>
        <position position="170"/>
    </location>
    <ligand>
        <name>ATP</name>
        <dbReference type="ChEBI" id="CHEBI:30616"/>
    </ligand>
</feature>
<dbReference type="FunFam" id="1.10.510.10:FF:000751">
    <property type="entry name" value="Non-specific serine/threonine protein kinase"/>
    <property type="match status" value="1"/>
</dbReference>
<dbReference type="GO" id="GO:0000281">
    <property type="term" value="P:mitotic cytokinesis"/>
    <property type="evidence" value="ECO:0007669"/>
    <property type="project" value="InterPro"/>
</dbReference>
<dbReference type="GO" id="GO:0005524">
    <property type="term" value="F:ATP binding"/>
    <property type="evidence" value="ECO:0007669"/>
    <property type="project" value="UniProtKB-UniRule"/>
</dbReference>
<dbReference type="EnsemblMetazoa" id="XM_022809752">
    <property type="protein sequence ID" value="XP_022665487"/>
    <property type="gene ID" value="LOC111252240"/>
</dbReference>
<feature type="compositionally biased region" description="Basic and acidic residues" evidence="19">
    <location>
        <begin position="861"/>
        <end position="878"/>
    </location>
</feature>
<dbReference type="PROSITE" id="PS50219">
    <property type="entry name" value="CNH"/>
    <property type="match status" value="1"/>
</dbReference>
<evidence type="ECO:0000256" key="4">
    <source>
        <dbReference type="ARBA" id="ARBA00022490"/>
    </source>
</evidence>
<keyword evidence="6" id="KW-0597">Phosphoprotein</keyword>
<dbReference type="Pfam" id="PF00069">
    <property type="entry name" value="Pkinase"/>
    <property type="match status" value="1"/>
</dbReference>